<dbReference type="Proteomes" id="UP000308600">
    <property type="component" value="Unassembled WGS sequence"/>
</dbReference>
<keyword evidence="2" id="KW-1185">Reference proteome</keyword>
<organism evidence="1 2">
    <name type="scientific">Pluteus cervinus</name>
    <dbReference type="NCBI Taxonomy" id="181527"/>
    <lineage>
        <taxon>Eukaryota</taxon>
        <taxon>Fungi</taxon>
        <taxon>Dikarya</taxon>
        <taxon>Basidiomycota</taxon>
        <taxon>Agaricomycotina</taxon>
        <taxon>Agaricomycetes</taxon>
        <taxon>Agaricomycetidae</taxon>
        <taxon>Agaricales</taxon>
        <taxon>Pluteineae</taxon>
        <taxon>Pluteaceae</taxon>
        <taxon>Pluteus</taxon>
    </lineage>
</organism>
<evidence type="ECO:0000313" key="1">
    <source>
        <dbReference type="EMBL" id="TFK77387.1"/>
    </source>
</evidence>
<sequence length="402" mass="44448">MRFHVLGLGSIGSLFAHQLRRVLPPTHSITLIHKTKQQARDAALKGSICVENQGLVSTASGFRSEVFEAPYLRPNPSTSQDEAQQPETISSLIVTTKAHQTVPAIQRLLPRLSQDSTIVLLQNGMGIYEQLVGSIFRNPQHRPHFILASNTHGAFLRGFYDVVHTGVGAIDFGIVPDPNGRDFEASLGDENIPRSDRKLSLSDIGPPDNDPASLRYASLRSTVAALQLTEALNTTWQSIDHVQLAMRRKLVVNSVVNPLTAIMGCRNGDIFLSPSAERIMERVCQEAAGAFSAQIRFETQSWLDNLPLEERAEDGERVDIGRIPPGLTKRSLMEEVKRVTEITKGNISSTLSDVRKGRPTEIDYLNGYLLRLGKTYRLPMPCNATLLNLVKMRSAIPLDQML</sequence>
<name>A0ACD3BIE3_9AGAR</name>
<gene>
    <name evidence="1" type="ORF">BDN72DRAFT_40645</name>
</gene>
<protein>
    <submittedName>
        <fullName evidence="1">2-dehydropantoate 2-reductase</fullName>
    </submittedName>
</protein>
<dbReference type="EMBL" id="ML208259">
    <property type="protein sequence ID" value="TFK77387.1"/>
    <property type="molecule type" value="Genomic_DNA"/>
</dbReference>
<proteinExistence type="predicted"/>
<evidence type="ECO:0000313" key="2">
    <source>
        <dbReference type="Proteomes" id="UP000308600"/>
    </source>
</evidence>
<reference evidence="1 2" key="1">
    <citation type="journal article" date="2019" name="Nat. Ecol. Evol.">
        <title>Megaphylogeny resolves global patterns of mushroom evolution.</title>
        <authorList>
            <person name="Varga T."/>
            <person name="Krizsan K."/>
            <person name="Foldi C."/>
            <person name="Dima B."/>
            <person name="Sanchez-Garcia M."/>
            <person name="Sanchez-Ramirez S."/>
            <person name="Szollosi G.J."/>
            <person name="Szarkandi J.G."/>
            <person name="Papp V."/>
            <person name="Albert L."/>
            <person name="Andreopoulos W."/>
            <person name="Angelini C."/>
            <person name="Antonin V."/>
            <person name="Barry K.W."/>
            <person name="Bougher N.L."/>
            <person name="Buchanan P."/>
            <person name="Buyck B."/>
            <person name="Bense V."/>
            <person name="Catcheside P."/>
            <person name="Chovatia M."/>
            <person name="Cooper J."/>
            <person name="Damon W."/>
            <person name="Desjardin D."/>
            <person name="Finy P."/>
            <person name="Geml J."/>
            <person name="Haridas S."/>
            <person name="Hughes K."/>
            <person name="Justo A."/>
            <person name="Karasinski D."/>
            <person name="Kautmanova I."/>
            <person name="Kiss B."/>
            <person name="Kocsube S."/>
            <person name="Kotiranta H."/>
            <person name="LaButti K.M."/>
            <person name="Lechner B.E."/>
            <person name="Liimatainen K."/>
            <person name="Lipzen A."/>
            <person name="Lukacs Z."/>
            <person name="Mihaltcheva S."/>
            <person name="Morgado L.N."/>
            <person name="Niskanen T."/>
            <person name="Noordeloos M.E."/>
            <person name="Ohm R.A."/>
            <person name="Ortiz-Santana B."/>
            <person name="Ovrebo C."/>
            <person name="Racz N."/>
            <person name="Riley R."/>
            <person name="Savchenko A."/>
            <person name="Shiryaev A."/>
            <person name="Soop K."/>
            <person name="Spirin V."/>
            <person name="Szebenyi C."/>
            <person name="Tomsovsky M."/>
            <person name="Tulloss R.E."/>
            <person name="Uehling J."/>
            <person name="Grigoriev I.V."/>
            <person name="Vagvolgyi C."/>
            <person name="Papp T."/>
            <person name="Martin F.M."/>
            <person name="Miettinen O."/>
            <person name="Hibbett D.S."/>
            <person name="Nagy L.G."/>
        </authorList>
    </citation>
    <scope>NUCLEOTIDE SEQUENCE [LARGE SCALE GENOMIC DNA]</scope>
    <source>
        <strain evidence="1 2">NL-1719</strain>
    </source>
</reference>
<accession>A0ACD3BIE3</accession>